<evidence type="ECO:0000256" key="3">
    <source>
        <dbReference type="PROSITE-ProRule" id="PRU00023"/>
    </source>
</evidence>
<accession>A0A1M6M4R1</accession>
<dbReference type="Gene3D" id="1.25.40.20">
    <property type="entry name" value="Ankyrin repeat-containing domain"/>
    <property type="match status" value="1"/>
</dbReference>
<dbReference type="InterPro" id="IPR002110">
    <property type="entry name" value="Ankyrin_rpt"/>
</dbReference>
<proteinExistence type="predicted"/>
<dbReference type="SMART" id="SM00248">
    <property type="entry name" value="ANK"/>
    <property type="match status" value="3"/>
</dbReference>
<dbReference type="OrthoDB" id="9812708at2"/>
<keyword evidence="5" id="KW-1185">Reference proteome</keyword>
<organism evidence="4 5">
    <name type="scientific">Anaerocolumna jejuensis DSM 15929</name>
    <dbReference type="NCBI Taxonomy" id="1121322"/>
    <lineage>
        <taxon>Bacteria</taxon>
        <taxon>Bacillati</taxon>
        <taxon>Bacillota</taxon>
        <taxon>Clostridia</taxon>
        <taxon>Lachnospirales</taxon>
        <taxon>Lachnospiraceae</taxon>
        <taxon>Anaerocolumna</taxon>
    </lineage>
</organism>
<dbReference type="InterPro" id="IPR051637">
    <property type="entry name" value="Ank_repeat_dom-contain_49"/>
</dbReference>
<dbReference type="SUPFAM" id="SSF48403">
    <property type="entry name" value="Ankyrin repeat"/>
    <property type="match status" value="1"/>
</dbReference>
<evidence type="ECO:0000313" key="5">
    <source>
        <dbReference type="Proteomes" id="UP000184386"/>
    </source>
</evidence>
<sequence length="179" mass="19997">MIKDDIAKLLRKSNAMNSPKRNLQILESIIISEGWSKVPINSIYGTSDRTMLHLAVQADVEGNFIDVIKFLIENGINVNAKDSRGNTVLHYLSSGNTGCTDSQYEIAKVILDNGGDLSIKNDNGMPALQSTIKHSKDDYRLMRLFLMYEISNDVLNDLEKTARVTGNTQVIELIEHNDN</sequence>
<dbReference type="STRING" id="1121322.SAMN02745136_00843"/>
<dbReference type="PANTHER" id="PTHR24180:SF45">
    <property type="entry name" value="POLY [ADP-RIBOSE] POLYMERASE TANKYRASE"/>
    <property type="match status" value="1"/>
</dbReference>
<dbReference type="PROSITE" id="PS50088">
    <property type="entry name" value="ANK_REPEAT"/>
    <property type="match status" value="1"/>
</dbReference>
<keyword evidence="2 3" id="KW-0040">ANK repeat</keyword>
<dbReference type="Pfam" id="PF12796">
    <property type="entry name" value="Ank_2"/>
    <property type="match status" value="1"/>
</dbReference>
<feature type="repeat" description="ANK" evidence="3">
    <location>
        <begin position="47"/>
        <end position="83"/>
    </location>
</feature>
<dbReference type="PANTHER" id="PTHR24180">
    <property type="entry name" value="CYCLIN-DEPENDENT KINASE INHIBITOR 2C-RELATED"/>
    <property type="match status" value="1"/>
</dbReference>
<dbReference type="RefSeq" id="WP_073273254.1">
    <property type="nucleotide sequence ID" value="NZ_FRAC01000007.1"/>
</dbReference>
<dbReference type="Proteomes" id="UP000184386">
    <property type="component" value="Unassembled WGS sequence"/>
</dbReference>
<keyword evidence="1" id="KW-0677">Repeat</keyword>
<reference evidence="4 5" key="1">
    <citation type="submission" date="2016-11" db="EMBL/GenBank/DDBJ databases">
        <authorList>
            <person name="Jaros S."/>
            <person name="Januszkiewicz K."/>
            <person name="Wedrychowicz H."/>
        </authorList>
    </citation>
    <scope>NUCLEOTIDE SEQUENCE [LARGE SCALE GENOMIC DNA]</scope>
    <source>
        <strain evidence="4 5">DSM 15929</strain>
    </source>
</reference>
<name>A0A1M6M4R1_9FIRM</name>
<protein>
    <submittedName>
        <fullName evidence="4">Ankyrin repeat-containing protein</fullName>
    </submittedName>
</protein>
<dbReference type="PROSITE" id="PS50297">
    <property type="entry name" value="ANK_REP_REGION"/>
    <property type="match status" value="1"/>
</dbReference>
<gene>
    <name evidence="4" type="ORF">SAMN02745136_00843</name>
</gene>
<dbReference type="InterPro" id="IPR036770">
    <property type="entry name" value="Ankyrin_rpt-contain_sf"/>
</dbReference>
<evidence type="ECO:0000313" key="4">
    <source>
        <dbReference type="EMBL" id="SHJ78431.1"/>
    </source>
</evidence>
<dbReference type="AlphaFoldDB" id="A0A1M6M4R1"/>
<evidence type="ECO:0000256" key="2">
    <source>
        <dbReference type="ARBA" id="ARBA00023043"/>
    </source>
</evidence>
<evidence type="ECO:0000256" key="1">
    <source>
        <dbReference type="ARBA" id="ARBA00022737"/>
    </source>
</evidence>
<dbReference type="EMBL" id="FRAC01000007">
    <property type="protein sequence ID" value="SHJ78431.1"/>
    <property type="molecule type" value="Genomic_DNA"/>
</dbReference>